<evidence type="ECO:0000256" key="3">
    <source>
        <dbReference type="ARBA" id="ARBA00023015"/>
    </source>
</evidence>
<feature type="modified residue" description="4-aspartylphosphate" evidence="6">
    <location>
        <position position="51"/>
    </location>
</feature>
<evidence type="ECO:0000256" key="1">
    <source>
        <dbReference type="ARBA" id="ARBA00022553"/>
    </source>
</evidence>
<dbReference type="SMART" id="SM00448">
    <property type="entry name" value="REC"/>
    <property type="match status" value="1"/>
</dbReference>
<comment type="caution">
    <text evidence="10">The sequence shown here is derived from an EMBL/GenBank/DDBJ whole genome shotgun (WGS) entry which is preliminary data.</text>
</comment>
<dbReference type="InterPro" id="IPR011006">
    <property type="entry name" value="CheY-like_superfamily"/>
</dbReference>
<dbReference type="Pfam" id="PF00072">
    <property type="entry name" value="Response_reg"/>
    <property type="match status" value="1"/>
</dbReference>
<protein>
    <submittedName>
        <fullName evidence="10">Two-component system OmpR family response regulator</fullName>
    </submittedName>
</protein>
<evidence type="ECO:0000256" key="4">
    <source>
        <dbReference type="ARBA" id="ARBA00023125"/>
    </source>
</evidence>
<gene>
    <name evidence="10" type="ORF">FB473_000824</name>
</gene>
<keyword evidence="2" id="KW-0902">Two-component regulatory system</keyword>
<sequence length="230" mass="25316">MRLLVVEDNPHLAASLKKGLQASGFAVDVALNGVDGAHLATNEAYDCIVLDIMLPSMNGYDVLKRVRASGCDAPVLMLTAKDGDLDQIDAFDLGADDYVTKPFGFVVLVARINALLRRGRTHRAPVLQVGDLLLDTSTNTARRGDVSIELTAKETSLLEYLMLHEGRIVSKTELLDHCWDSNYEGSDNVVEVYVHYLRRKLDEPFGVHTLFTRRGAGYQLTAGTEPEGER</sequence>
<evidence type="ECO:0000256" key="5">
    <source>
        <dbReference type="ARBA" id="ARBA00023163"/>
    </source>
</evidence>
<evidence type="ECO:0000256" key="6">
    <source>
        <dbReference type="PROSITE-ProRule" id="PRU00169"/>
    </source>
</evidence>
<reference evidence="10 11" key="1">
    <citation type="submission" date="2020-02" db="EMBL/GenBank/DDBJ databases">
        <title>Sequencing the genomes of 1000 actinobacteria strains.</title>
        <authorList>
            <person name="Klenk H.-P."/>
        </authorList>
    </citation>
    <scope>NUCLEOTIDE SEQUENCE [LARGE SCALE GENOMIC DNA]</scope>
    <source>
        <strain evidence="10 11">DSM 19609</strain>
    </source>
</reference>
<dbReference type="Gene3D" id="6.10.250.690">
    <property type="match status" value="1"/>
</dbReference>
<dbReference type="PROSITE" id="PS50110">
    <property type="entry name" value="RESPONSE_REGULATORY"/>
    <property type="match status" value="1"/>
</dbReference>
<dbReference type="SMART" id="SM00862">
    <property type="entry name" value="Trans_reg_C"/>
    <property type="match status" value="1"/>
</dbReference>
<evidence type="ECO:0000313" key="11">
    <source>
        <dbReference type="Proteomes" id="UP000749311"/>
    </source>
</evidence>
<keyword evidence="3" id="KW-0805">Transcription regulation</keyword>
<keyword evidence="4 7" id="KW-0238">DNA-binding</keyword>
<keyword evidence="5" id="KW-0804">Transcription</keyword>
<dbReference type="Proteomes" id="UP000749311">
    <property type="component" value="Unassembled WGS sequence"/>
</dbReference>
<dbReference type="CDD" id="cd00383">
    <property type="entry name" value="trans_reg_C"/>
    <property type="match status" value="1"/>
</dbReference>
<dbReference type="InterPro" id="IPR001867">
    <property type="entry name" value="OmpR/PhoB-type_DNA-bd"/>
</dbReference>
<dbReference type="PANTHER" id="PTHR48111">
    <property type="entry name" value="REGULATOR OF RPOS"/>
    <property type="match status" value="1"/>
</dbReference>
<evidence type="ECO:0000259" key="9">
    <source>
        <dbReference type="PROSITE" id="PS51755"/>
    </source>
</evidence>
<organism evidence="10 11">
    <name type="scientific">Brooklawnia cerclae</name>
    <dbReference type="NCBI Taxonomy" id="349934"/>
    <lineage>
        <taxon>Bacteria</taxon>
        <taxon>Bacillati</taxon>
        <taxon>Actinomycetota</taxon>
        <taxon>Actinomycetes</taxon>
        <taxon>Propionibacteriales</taxon>
        <taxon>Propionibacteriaceae</taxon>
        <taxon>Brooklawnia</taxon>
    </lineage>
</organism>
<dbReference type="Pfam" id="PF00486">
    <property type="entry name" value="Trans_reg_C"/>
    <property type="match status" value="1"/>
</dbReference>
<keyword evidence="1 6" id="KW-0597">Phosphoprotein</keyword>
<dbReference type="Gene3D" id="1.10.10.10">
    <property type="entry name" value="Winged helix-like DNA-binding domain superfamily/Winged helix DNA-binding domain"/>
    <property type="match status" value="1"/>
</dbReference>
<dbReference type="PROSITE" id="PS51755">
    <property type="entry name" value="OMPR_PHOB"/>
    <property type="match status" value="1"/>
</dbReference>
<evidence type="ECO:0000259" key="8">
    <source>
        <dbReference type="PROSITE" id="PS50110"/>
    </source>
</evidence>
<dbReference type="Gene3D" id="3.40.50.2300">
    <property type="match status" value="1"/>
</dbReference>
<feature type="DNA-binding region" description="OmpR/PhoB-type" evidence="7">
    <location>
        <begin position="124"/>
        <end position="222"/>
    </location>
</feature>
<feature type="domain" description="OmpR/PhoB-type" evidence="9">
    <location>
        <begin position="124"/>
        <end position="222"/>
    </location>
</feature>
<dbReference type="InterPro" id="IPR039420">
    <property type="entry name" value="WalR-like"/>
</dbReference>
<proteinExistence type="predicted"/>
<name>A0ABX0SCQ5_9ACTN</name>
<dbReference type="SUPFAM" id="SSF52172">
    <property type="entry name" value="CheY-like"/>
    <property type="match status" value="1"/>
</dbReference>
<dbReference type="PANTHER" id="PTHR48111:SF1">
    <property type="entry name" value="TWO-COMPONENT RESPONSE REGULATOR ORR33"/>
    <property type="match status" value="1"/>
</dbReference>
<dbReference type="InterPro" id="IPR036388">
    <property type="entry name" value="WH-like_DNA-bd_sf"/>
</dbReference>
<dbReference type="InterPro" id="IPR001789">
    <property type="entry name" value="Sig_transdc_resp-reg_receiver"/>
</dbReference>
<evidence type="ECO:0000313" key="10">
    <source>
        <dbReference type="EMBL" id="NIH56179.1"/>
    </source>
</evidence>
<dbReference type="EMBL" id="JAAMOZ010000001">
    <property type="protein sequence ID" value="NIH56179.1"/>
    <property type="molecule type" value="Genomic_DNA"/>
</dbReference>
<evidence type="ECO:0000256" key="7">
    <source>
        <dbReference type="PROSITE-ProRule" id="PRU01091"/>
    </source>
</evidence>
<accession>A0ABX0SCQ5</accession>
<dbReference type="RefSeq" id="WP_167165085.1">
    <property type="nucleotide sequence ID" value="NZ_BAAAOO010000002.1"/>
</dbReference>
<feature type="domain" description="Response regulatory" evidence="8">
    <location>
        <begin position="2"/>
        <end position="116"/>
    </location>
</feature>
<evidence type="ECO:0000256" key="2">
    <source>
        <dbReference type="ARBA" id="ARBA00023012"/>
    </source>
</evidence>
<keyword evidence="11" id="KW-1185">Reference proteome</keyword>